<dbReference type="PANTHER" id="PTHR30537:SF81">
    <property type="entry name" value="TRANSCRIPTIONAL REGULATOR-RELATED"/>
    <property type="match status" value="1"/>
</dbReference>
<dbReference type="OrthoDB" id="9810065at2"/>
<dbReference type="Gene3D" id="3.40.190.290">
    <property type="match status" value="1"/>
</dbReference>
<evidence type="ECO:0000313" key="6">
    <source>
        <dbReference type="EMBL" id="QBB69837.1"/>
    </source>
</evidence>
<evidence type="ECO:0000256" key="3">
    <source>
        <dbReference type="ARBA" id="ARBA00023125"/>
    </source>
</evidence>
<gene>
    <name evidence="6" type="ORF">ELE36_05335</name>
</gene>
<dbReference type="GO" id="GO:0003700">
    <property type="term" value="F:DNA-binding transcription factor activity"/>
    <property type="evidence" value="ECO:0007669"/>
    <property type="project" value="InterPro"/>
</dbReference>
<proteinExistence type="inferred from homology"/>
<organism evidence="6 7">
    <name type="scientific">Pseudolysobacter antarcticus</name>
    <dbReference type="NCBI Taxonomy" id="2511995"/>
    <lineage>
        <taxon>Bacteria</taxon>
        <taxon>Pseudomonadati</taxon>
        <taxon>Pseudomonadota</taxon>
        <taxon>Gammaproteobacteria</taxon>
        <taxon>Lysobacterales</taxon>
        <taxon>Rhodanobacteraceae</taxon>
        <taxon>Pseudolysobacter</taxon>
    </lineage>
</organism>
<dbReference type="Gene3D" id="1.10.10.10">
    <property type="entry name" value="Winged helix-like DNA-binding domain superfamily/Winged helix DNA-binding domain"/>
    <property type="match status" value="1"/>
</dbReference>
<dbReference type="AlphaFoldDB" id="A0A411HHH4"/>
<evidence type="ECO:0000256" key="1">
    <source>
        <dbReference type="ARBA" id="ARBA00009437"/>
    </source>
</evidence>
<dbReference type="SUPFAM" id="SSF46785">
    <property type="entry name" value="Winged helix' DNA-binding domain"/>
    <property type="match status" value="1"/>
</dbReference>
<dbReference type="InterPro" id="IPR036388">
    <property type="entry name" value="WH-like_DNA-bd_sf"/>
</dbReference>
<dbReference type="Pfam" id="PF03466">
    <property type="entry name" value="LysR_substrate"/>
    <property type="match status" value="1"/>
</dbReference>
<feature type="domain" description="HTH lysR-type" evidence="5">
    <location>
        <begin position="1"/>
        <end position="59"/>
    </location>
</feature>
<evidence type="ECO:0000259" key="5">
    <source>
        <dbReference type="PROSITE" id="PS50931"/>
    </source>
</evidence>
<keyword evidence="3" id="KW-0238">DNA-binding</keyword>
<protein>
    <submittedName>
        <fullName evidence="6">LysR family transcriptional regulator</fullName>
    </submittedName>
</protein>
<dbReference type="PANTHER" id="PTHR30537">
    <property type="entry name" value="HTH-TYPE TRANSCRIPTIONAL REGULATOR"/>
    <property type="match status" value="1"/>
</dbReference>
<keyword evidence="4" id="KW-0804">Transcription</keyword>
<dbReference type="SUPFAM" id="SSF53850">
    <property type="entry name" value="Periplasmic binding protein-like II"/>
    <property type="match status" value="1"/>
</dbReference>
<sequence>MDRLSDLALFLRILELGSISAAARSIDVSAAVASLRMQRLERDLGVRLLHRTTRSLHATAEGQRLAERGRELLQEFESLSESVRRDGDEVRGLLRVSLPASFGRRHISPLLPQFLARHPSLQLNVHLSDQYVDLVESGFDLAIRIGDLADSSLVARRLAPSRRVLCASPDYLKRHGIPRKPADLAAHNCLILSTTAGRQDSWPLRDAHGEIMQRISGNFESNLGEVLRDAAVAGVGIGLKSTWDIAEDLRLGRLRVVLANFPVRDVAIHALMPQRRLVPLKVRAFVDYLAAQFGDPPFWDRGLGRYLRALTLPKVSVKPSR</sequence>
<dbReference type="PROSITE" id="PS50931">
    <property type="entry name" value="HTH_LYSR"/>
    <property type="match status" value="1"/>
</dbReference>
<accession>A0A411HHH4</accession>
<dbReference type="FunFam" id="1.10.10.10:FF:000001">
    <property type="entry name" value="LysR family transcriptional regulator"/>
    <property type="match status" value="1"/>
</dbReference>
<evidence type="ECO:0000313" key="7">
    <source>
        <dbReference type="Proteomes" id="UP000291562"/>
    </source>
</evidence>
<dbReference type="KEGG" id="xbc:ELE36_05335"/>
<dbReference type="InterPro" id="IPR000847">
    <property type="entry name" value="LysR_HTH_N"/>
</dbReference>
<dbReference type="GO" id="GO:0043565">
    <property type="term" value="F:sequence-specific DNA binding"/>
    <property type="evidence" value="ECO:0007669"/>
    <property type="project" value="TreeGrafter"/>
</dbReference>
<dbReference type="Pfam" id="PF00126">
    <property type="entry name" value="HTH_1"/>
    <property type="match status" value="1"/>
</dbReference>
<dbReference type="FunFam" id="3.40.190.290:FF:000001">
    <property type="entry name" value="Transcriptional regulator, LysR family"/>
    <property type="match status" value="1"/>
</dbReference>
<dbReference type="RefSeq" id="WP_129832097.1">
    <property type="nucleotide sequence ID" value="NZ_CP035704.1"/>
</dbReference>
<name>A0A411HHH4_9GAMM</name>
<dbReference type="InterPro" id="IPR005119">
    <property type="entry name" value="LysR_subst-bd"/>
</dbReference>
<evidence type="ECO:0000256" key="4">
    <source>
        <dbReference type="ARBA" id="ARBA00023163"/>
    </source>
</evidence>
<dbReference type="CDD" id="cd08422">
    <property type="entry name" value="PBP2_CrgA_like"/>
    <property type="match status" value="1"/>
</dbReference>
<reference evidence="6 7" key="1">
    <citation type="submission" date="2019-01" db="EMBL/GenBank/DDBJ databases">
        <title>Pseudolysobacter antarctica gen. nov., sp. nov., isolated from Fildes Peninsula, Antarctica.</title>
        <authorList>
            <person name="Wei Z."/>
            <person name="Peng F."/>
        </authorList>
    </citation>
    <scope>NUCLEOTIDE SEQUENCE [LARGE SCALE GENOMIC DNA]</scope>
    <source>
        <strain evidence="6 7">AQ6-296</strain>
    </source>
</reference>
<dbReference type="Proteomes" id="UP000291562">
    <property type="component" value="Chromosome"/>
</dbReference>
<keyword evidence="7" id="KW-1185">Reference proteome</keyword>
<comment type="similarity">
    <text evidence="1">Belongs to the LysR transcriptional regulatory family.</text>
</comment>
<dbReference type="InterPro" id="IPR058163">
    <property type="entry name" value="LysR-type_TF_proteobact-type"/>
</dbReference>
<evidence type="ECO:0000256" key="2">
    <source>
        <dbReference type="ARBA" id="ARBA00023015"/>
    </source>
</evidence>
<dbReference type="EMBL" id="CP035704">
    <property type="protein sequence ID" value="QBB69837.1"/>
    <property type="molecule type" value="Genomic_DNA"/>
</dbReference>
<dbReference type="GO" id="GO:0006351">
    <property type="term" value="P:DNA-templated transcription"/>
    <property type="evidence" value="ECO:0007669"/>
    <property type="project" value="TreeGrafter"/>
</dbReference>
<keyword evidence="2" id="KW-0805">Transcription regulation</keyword>
<dbReference type="InterPro" id="IPR036390">
    <property type="entry name" value="WH_DNA-bd_sf"/>
</dbReference>